<feature type="signal peptide" evidence="2">
    <location>
        <begin position="1"/>
        <end position="22"/>
    </location>
</feature>
<protein>
    <submittedName>
        <fullName evidence="3">Uncharacterized protein</fullName>
    </submittedName>
</protein>
<keyword evidence="2" id="KW-0732">Signal</keyword>
<dbReference type="InterPro" id="IPR032675">
    <property type="entry name" value="LRR_dom_sf"/>
</dbReference>
<evidence type="ECO:0000256" key="2">
    <source>
        <dbReference type="SAM" id="SignalP"/>
    </source>
</evidence>
<evidence type="ECO:0000256" key="1">
    <source>
        <dbReference type="SAM" id="Phobius"/>
    </source>
</evidence>
<feature type="transmembrane region" description="Helical" evidence="1">
    <location>
        <begin position="271"/>
        <end position="293"/>
    </location>
</feature>
<dbReference type="AlphaFoldDB" id="A0A9J6BAD2"/>
<evidence type="ECO:0000313" key="3">
    <source>
        <dbReference type="EMBL" id="KAG5666658.1"/>
    </source>
</evidence>
<dbReference type="SUPFAM" id="SSF52058">
    <property type="entry name" value="L domain-like"/>
    <property type="match status" value="1"/>
</dbReference>
<reference evidence="3" key="1">
    <citation type="submission" date="2021-03" db="EMBL/GenBank/DDBJ databases">
        <title>Chromosome level genome of the anhydrobiotic midge Polypedilum vanderplanki.</title>
        <authorList>
            <person name="Yoshida Y."/>
            <person name="Kikawada T."/>
            <person name="Gusev O."/>
        </authorList>
    </citation>
    <scope>NUCLEOTIDE SEQUENCE</scope>
    <source>
        <strain evidence="3">NIAS01</strain>
        <tissue evidence="3">Whole body or cell culture</tissue>
    </source>
</reference>
<evidence type="ECO:0000313" key="4">
    <source>
        <dbReference type="Proteomes" id="UP001107558"/>
    </source>
</evidence>
<keyword evidence="1" id="KW-0472">Membrane</keyword>
<name>A0A9J6BAD2_POLVA</name>
<accession>A0A9J6BAD2</accession>
<comment type="caution">
    <text evidence="3">The sequence shown here is derived from an EMBL/GenBank/DDBJ whole genome shotgun (WGS) entry which is preliminary data.</text>
</comment>
<proteinExistence type="predicted"/>
<keyword evidence="4" id="KW-1185">Reference proteome</keyword>
<dbReference type="EMBL" id="JADBJN010000004">
    <property type="protein sequence ID" value="KAG5666658.1"/>
    <property type="molecule type" value="Genomic_DNA"/>
</dbReference>
<gene>
    <name evidence="3" type="ORF">PVAND_014673</name>
</gene>
<keyword evidence="1" id="KW-1133">Transmembrane helix</keyword>
<feature type="chain" id="PRO_5039898358" evidence="2">
    <location>
        <begin position="23"/>
        <end position="322"/>
    </location>
</feature>
<dbReference type="Gene3D" id="3.80.10.10">
    <property type="entry name" value="Ribonuclease Inhibitor"/>
    <property type="match status" value="1"/>
</dbReference>
<organism evidence="3 4">
    <name type="scientific">Polypedilum vanderplanki</name>
    <name type="common">Sleeping chironomid midge</name>
    <dbReference type="NCBI Taxonomy" id="319348"/>
    <lineage>
        <taxon>Eukaryota</taxon>
        <taxon>Metazoa</taxon>
        <taxon>Ecdysozoa</taxon>
        <taxon>Arthropoda</taxon>
        <taxon>Hexapoda</taxon>
        <taxon>Insecta</taxon>
        <taxon>Pterygota</taxon>
        <taxon>Neoptera</taxon>
        <taxon>Endopterygota</taxon>
        <taxon>Diptera</taxon>
        <taxon>Nematocera</taxon>
        <taxon>Chironomoidea</taxon>
        <taxon>Chironomidae</taxon>
        <taxon>Chironominae</taxon>
        <taxon>Polypedilum</taxon>
        <taxon>Polypedilum</taxon>
    </lineage>
</organism>
<keyword evidence="1" id="KW-0812">Transmembrane</keyword>
<sequence>MKFIALTSFFILLLSIITPTKSYECLFLDVEVGYYGCEVLKDLNNQTDFITGKHENDRSDSDVTAIFVNAKNDIEFSSVFCKTFSNLLHLHIETLEIARRDDFKDCKRVTSLKIVGTEVFWLPEDTFSVMEDLRKLEIAANKIVYLPRDLLVYNRKLETVSFMDNKIEVIDIEFPDTLRAIDLSANQCIDRTFPSDKARTVEELNKIVIERCGSSTAKRVKELEKRVRDLQNNVTNPSDLKDDVVKVTGAAMTFAASIPHASFENENYKTWFVFLTCLCVFLIIGWAGTAFVLMRKLNDMAHGDHHYLVSMDANTRREFLEE</sequence>
<dbReference type="OrthoDB" id="10658156at2759"/>
<dbReference type="Proteomes" id="UP001107558">
    <property type="component" value="Chromosome 4"/>
</dbReference>